<evidence type="ECO:0000313" key="1">
    <source>
        <dbReference type="EMBL" id="TFV37324.1"/>
    </source>
</evidence>
<dbReference type="Proteomes" id="UP000297966">
    <property type="component" value="Unassembled WGS sequence"/>
</dbReference>
<dbReference type="OrthoDB" id="7990443at2"/>
<name>A0A4Y9L4X0_9BRAD</name>
<sequence length="155" mass="16802">MPPRSSAALDLAAYTACDLRKSISGNWGTAIMSRTLAVVFSTVVAAISMTGAASAGCYNCYTPPPCTTCYQQQYVQPQYRTVDETVMVSPGSVVAHRTPAQYRTVMVPQTVMVAPPSVQYERIPPQYATRQRVEMVSPGYSYYAPVQMGCASCGY</sequence>
<protein>
    <recommendedName>
        <fullName evidence="3">Bll4535 protein</fullName>
    </recommendedName>
</protein>
<gene>
    <name evidence="1" type="ORF">E4K65_44145</name>
</gene>
<reference evidence="1 2" key="1">
    <citation type="submission" date="2019-03" db="EMBL/GenBank/DDBJ databases">
        <title>Bradyrhizobium diversity isolated from nodules of Chamaecrista fasciculata.</title>
        <authorList>
            <person name="Klepa M.S."/>
            <person name="Urquiaga M.O."/>
            <person name="Hungria M."/>
            <person name="Delamuta J.R."/>
        </authorList>
    </citation>
    <scope>NUCLEOTIDE SEQUENCE [LARGE SCALE GENOMIC DNA]</scope>
    <source>
        <strain evidence="1 2">CNPSo 3448</strain>
    </source>
</reference>
<organism evidence="1 2">
    <name type="scientific">Bradyrhizobium niftali</name>
    <dbReference type="NCBI Taxonomy" id="2560055"/>
    <lineage>
        <taxon>Bacteria</taxon>
        <taxon>Pseudomonadati</taxon>
        <taxon>Pseudomonadota</taxon>
        <taxon>Alphaproteobacteria</taxon>
        <taxon>Hyphomicrobiales</taxon>
        <taxon>Nitrobacteraceae</taxon>
        <taxon>Bradyrhizobium</taxon>
    </lineage>
</organism>
<keyword evidence="2" id="KW-1185">Reference proteome</keyword>
<evidence type="ECO:0008006" key="3">
    <source>
        <dbReference type="Google" id="ProtNLM"/>
    </source>
</evidence>
<dbReference type="EMBL" id="SPQT01000054">
    <property type="protein sequence ID" value="TFV37324.1"/>
    <property type="molecule type" value="Genomic_DNA"/>
</dbReference>
<accession>A0A4Y9L4X0</accession>
<comment type="caution">
    <text evidence="1">The sequence shown here is derived from an EMBL/GenBank/DDBJ whole genome shotgun (WGS) entry which is preliminary data.</text>
</comment>
<evidence type="ECO:0000313" key="2">
    <source>
        <dbReference type="Proteomes" id="UP000297966"/>
    </source>
</evidence>
<proteinExistence type="predicted"/>
<dbReference type="AlphaFoldDB" id="A0A4Y9L4X0"/>